<dbReference type="RefSeq" id="WP_191026454.1">
    <property type="nucleotide sequence ID" value="NZ_JABBXD010000013.1"/>
</dbReference>
<comment type="similarity">
    <text evidence="1">Belongs to the barstar family.</text>
</comment>
<dbReference type="EMBL" id="JABBXD010000013">
    <property type="protein sequence ID" value="MBD3587362.1"/>
    <property type="molecule type" value="Genomic_DNA"/>
</dbReference>
<dbReference type="InterPro" id="IPR000468">
    <property type="entry name" value="Barstar"/>
</dbReference>
<proteinExistence type="inferred from homology"/>
<dbReference type="Gene3D" id="3.30.370.10">
    <property type="entry name" value="Barstar-like"/>
    <property type="match status" value="1"/>
</dbReference>
<name>A0ABR8LNQ2_9ALTE</name>
<dbReference type="Proteomes" id="UP000624419">
    <property type="component" value="Unassembled WGS sequence"/>
</dbReference>
<evidence type="ECO:0000259" key="2">
    <source>
        <dbReference type="Pfam" id="PF01337"/>
    </source>
</evidence>
<evidence type="ECO:0000256" key="1">
    <source>
        <dbReference type="ARBA" id="ARBA00006845"/>
    </source>
</evidence>
<keyword evidence="4" id="KW-1185">Reference proteome</keyword>
<reference evidence="3 4" key="1">
    <citation type="submission" date="2020-04" db="EMBL/GenBank/DDBJ databases">
        <title>Salinimonas sp. HHU 13199.</title>
        <authorList>
            <person name="Cui X."/>
            <person name="Zhang D."/>
        </authorList>
    </citation>
    <scope>NUCLEOTIDE SEQUENCE [LARGE SCALE GENOMIC DNA]</scope>
    <source>
        <strain evidence="3 4">HHU 13199</strain>
    </source>
</reference>
<dbReference type="SUPFAM" id="SSF52038">
    <property type="entry name" value="Barstar-related"/>
    <property type="match status" value="1"/>
</dbReference>
<sequence>MEIVIDCNQIISKEQFYNFLLPVLEAPCWHGRNLDALADSLVTGSINGVEPPFTLVSIGTGLNLKPDMKAFQLKVLTIFLEASVQPERQITVVLK</sequence>
<protein>
    <submittedName>
        <fullName evidence="3">Barstar family protein</fullName>
    </submittedName>
</protein>
<accession>A0ABR8LNQ2</accession>
<feature type="domain" description="Barstar (barnase inhibitor)" evidence="2">
    <location>
        <begin position="3"/>
        <end position="84"/>
    </location>
</feature>
<organism evidence="3 4">
    <name type="scientific">Salinimonas profundi</name>
    <dbReference type="NCBI Taxonomy" id="2729140"/>
    <lineage>
        <taxon>Bacteria</taxon>
        <taxon>Pseudomonadati</taxon>
        <taxon>Pseudomonadota</taxon>
        <taxon>Gammaproteobacteria</taxon>
        <taxon>Alteromonadales</taxon>
        <taxon>Alteromonadaceae</taxon>
        <taxon>Alteromonas/Salinimonas group</taxon>
        <taxon>Salinimonas</taxon>
    </lineage>
</organism>
<comment type="caution">
    <text evidence="3">The sequence shown here is derived from an EMBL/GenBank/DDBJ whole genome shotgun (WGS) entry which is preliminary data.</text>
</comment>
<evidence type="ECO:0000313" key="3">
    <source>
        <dbReference type="EMBL" id="MBD3587362.1"/>
    </source>
</evidence>
<evidence type="ECO:0000313" key="4">
    <source>
        <dbReference type="Proteomes" id="UP000624419"/>
    </source>
</evidence>
<dbReference type="Pfam" id="PF01337">
    <property type="entry name" value="Barstar"/>
    <property type="match status" value="1"/>
</dbReference>
<gene>
    <name evidence="3" type="ORF">HHX48_16620</name>
</gene>
<dbReference type="InterPro" id="IPR035905">
    <property type="entry name" value="Barstar-like_sf"/>
</dbReference>